<dbReference type="GO" id="GO:0004585">
    <property type="term" value="F:ornithine carbamoyltransferase activity"/>
    <property type="evidence" value="ECO:0007669"/>
    <property type="project" value="UniProtKB-UniRule"/>
</dbReference>
<comment type="catalytic activity">
    <reaction evidence="6 7">
        <text>carbamoyl phosphate + L-ornithine = L-citrulline + phosphate + H(+)</text>
        <dbReference type="Rhea" id="RHEA:19513"/>
        <dbReference type="ChEBI" id="CHEBI:15378"/>
        <dbReference type="ChEBI" id="CHEBI:43474"/>
        <dbReference type="ChEBI" id="CHEBI:46911"/>
        <dbReference type="ChEBI" id="CHEBI:57743"/>
        <dbReference type="ChEBI" id="CHEBI:58228"/>
        <dbReference type="EC" id="2.1.3.3"/>
    </reaction>
</comment>
<dbReference type="PANTHER" id="PTHR45753">
    <property type="entry name" value="ORNITHINE CARBAMOYLTRANSFERASE, MITOCHONDRIAL"/>
    <property type="match status" value="1"/>
</dbReference>
<evidence type="ECO:0000256" key="2">
    <source>
        <dbReference type="ARBA" id="ARBA00007805"/>
    </source>
</evidence>
<feature type="domain" description="Aspartate/ornithine carbamoyltransferase carbamoyl-P binding" evidence="9">
    <location>
        <begin position="26"/>
        <end position="166"/>
    </location>
</feature>
<name>A0A3M4Q421_9PSED</name>
<sequence length="354" mass="40072">MHDLPDHPRPNRLLRRSIMAFNMRNRSLLSLMHHTTRELNYLLDLSRDLKRAKYTGTERPHLQGKNIALIFEKTSTRTRCAFEVAAHDQGAHVTYIDPVSSQIGHKESMKDTARVLGRMFDAIEYRGFEQEIVEELAKFAGVPVFNGLTAEFHPTQMIADTLTMREHSDKPLHDISYAYLGDARYNMGNSLLMIGAKLGMDVRIGAPKALWPHEDFIKQCQAFAEESGARITITEDPKEAVKGVDFIHTDIWVSMGEPVEAWDERIEQLLPYQVNAKMMKASGNPRVKFMHCLPAFHNSETKVGKDIAARYPNLANGVEVTEEVFESPANIAFEQAENRMHTIKAILVSALADI</sequence>
<dbReference type="InterPro" id="IPR036901">
    <property type="entry name" value="Asp/Orn_carbamoylTrfase_sf"/>
</dbReference>
<dbReference type="PRINTS" id="PR00102">
    <property type="entry name" value="OTCASE"/>
</dbReference>
<feature type="binding site" evidence="7">
    <location>
        <begin position="153"/>
        <end position="156"/>
    </location>
    <ligand>
        <name>carbamoyl phosphate</name>
        <dbReference type="ChEBI" id="CHEBI:58228"/>
    </ligand>
</feature>
<evidence type="ECO:0000256" key="3">
    <source>
        <dbReference type="ARBA" id="ARBA00013007"/>
    </source>
</evidence>
<evidence type="ECO:0000313" key="10">
    <source>
        <dbReference type="EMBL" id="RMQ85178.1"/>
    </source>
</evidence>
<dbReference type="GO" id="GO:0042450">
    <property type="term" value="P:L-arginine biosynthetic process via ornithine"/>
    <property type="evidence" value="ECO:0007669"/>
    <property type="project" value="UniProtKB-UniRule"/>
</dbReference>
<accession>A0A3M4Q421</accession>
<dbReference type="GO" id="GO:0005737">
    <property type="term" value="C:cytoplasm"/>
    <property type="evidence" value="ECO:0007669"/>
    <property type="project" value="UniProtKB-SubCell"/>
</dbReference>
<evidence type="ECO:0000256" key="6">
    <source>
        <dbReference type="ARBA" id="ARBA00048772"/>
    </source>
</evidence>
<organism evidence="10 11">
    <name type="scientific">Pseudomonas salomonii</name>
    <dbReference type="NCBI Taxonomy" id="191391"/>
    <lineage>
        <taxon>Bacteria</taxon>
        <taxon>Pseudomonadati</taxon>
        <taxon>Pseudomonadota</taxon>
        <taxon>Gammaproteobacteria</taxon>
        <taxon>Pseudomonadales</taxon>
        <taxon>Pseudomonadaceae</taxon>
        <taxon>Pseudomonas</taxon>
    </lineage>
</organism>
<dbReference type="PRINTS" id="PR00100">
    <property type="entry name" value="AOTCASE"/>
</dbReference>
<comment type="subcellular location">
    <subcellularLocation>
        <location evidence="1 7">Cytoplasm</location>
    </subcellularLocation>
</comment>
<feature type="binding site" evidence="7">
    <location>
        <begin position="254"/>
        <end position="255"/>
    </location>
    <ligand>
        <name>L-ornithine</name>
        <dbReference type="ChEBI" id="CHEBI:46911"/>
    </ligand>
</feature>
<comment type="caution">
    <text evidence="10">The sequence shown here is derived from an EMBL/GenBank/DDBJ whole genome shotgun (WGS) entry which is preliminary data.</text>
</comment>
<dbReference type="PROSITE" id="PS00097">
    <property type="entry name" value="CARBAMOYLTRANSFERASE"/>
    <property type="match status" value="1"/>
</dbReference>
<feature type="binding site" evidence="7">
    <location>
        <begin position="292"/>
        <end position="293"/>
    </location>
    <ligand>
        <name>carbamoyl phosphate</name>
        <dbReference type="ChEBI" id="CHEBI:58228"/>
    </ligand>
</feature>
<dbReference type="SUPFAM" id="SSF53671">
    <property type="entry name" value="Aspartate/ornithine carbamoyltransferase"/>
    <property type="match status" value="1"/>
</dbReference>
<feature type="binding site" evidence="7">
    <location>
        <position position="339"/>
    </location>
    <ligand>
        <name>carbamoyl phosphate</name>
        <dbReference type="ChEBI" id="CHEBI:58228"/>
    </ligand>
</feature>
<comment type="similarity">
    <text evidence="2 7">Belongs to the aspartate/ornithine carbamoyltransferase superfamily. OTCase family.</text>
</comment>
<evidence type="ECO:0000256" key="1">
    <source>
        <dbReference type="ARBA" id="ARBA00004496"/>
    </source>
</evidence>
<dbReference type="FunFam" id="3.40.50.1370:FF:000004">
    <property type="entry name" value="Ornithine carbamoyltransferase"/>
    <property type="match status" value="1"/>
</dbReference>
<dbReference type="NCBIfam" id="TIGR00658">
    <property type="entry name" value="orni_carb_tr"/>
    <property type="match status" value="1"/>
</dbReference>
<dbReference type="InterPro" id="IPR024904">
    <property type="entry name" value="OTCase_ArgI"/>
</dbReference>
<feature type="binding site" evidence="7">
    <location>
        <position position="250"/>
    </location>
    <ligand>
        <name>L-ornithine</name>
        <dbReference type="ChEBI" id="CHEBI:46911"/>
    </ligand>
</feature>
<dbReference type="InterPro" id="IPR006132">
    <property type="entry name" value="Asp/Orn_carbamoyltranf_P-bd"/>
</dbReference>
<dbReference type="EMBL" id="RBRL01000327">
    <property type="protein sequence ID" value="RMQ85178.1"/>
    <property type="molecule type" value="Genomic_DNA"/>
</dbReference>
<reference evidence="10 11" key="1">
    <citation type="submission" date="2018-08" db="EMBL/GenBank/DDBJ databases">
        <title>Recombination of ecologically and evolutionarily significant loci maintains genetic cohesion in the Pseudomonas syringae species complex.</title>
        <authorList>
            <person name="Dillon M."/>
            <person name="Thakur S."/>
            <person name="Almeida R.N.D."/>
            <person name="Weir B.S."/>
            <person name="Guttman D.S."/>
        </authorList>
    </citation>
    <scope>NUCLEOTIDE SEQUENCE [LARGE SCALE GENOMIC DNA]</scope>
    <source>
        <strain evidence="10 11">ICMP 11288</strain>
    </source>
</reference>
<dbReference type="InterPro" id="IPR002292">
    <property type="entry name" value="Orn/put_carbamltrans"/>
</dbReference>
<protein>
    <recommendedName>
        <fullName evidence="3 7">Ornithine carbamoyltransferase</fullName>
        <shortName evidence="7">OTCase</shortName>
        <ecNumber evidence="3 7">2.1.3.3</ecNumber>
    </recommendedName>
</protein>
<dbReference type="GO" id="GO:0016597">
    <property type="term" value="F:amino acid binding"/>
    <property type="evidence" value="ECO:0007669"/>
    <property type="project" value="InterPro"/>
</dbReference>
<dbReference type="EC" id="2.1.3.3" evidence="3 7"/>
<feature type="binding site" evidence="7">
    <location>
        <position position="102"/>
    </location>
    <ligand>
        <name>carbamoyl phosphate</name>
        <dbReference type="ChEBI" id="CHEBI:58228"/>
    </ligand>
</feature>
<evidence type="ECO:0000259" key="9">
    <source>
        <dbReference type="Pfam" id="PF02729"/>
    </source>
</evidence>
<feature type="domain" description="Aspartate/ornithine carbamoyltransferase Asp/Orn-binding" evidence="8">
    <location>
        <begin position="174"/>
        <end position="349"/>
    </location>
</feature>
<gene>
    <name evidence="10" type="ORF">ALP97_04994</name>
</gene>
<dbReference type="InterPro" id="IPR006130">
    <property type="entry name" value="Asp/Orn_carbamoylTrfase"/>
</dbReference>
<feature type="binding site" evidence="7">
    <location>
        <position position="186"/>
    </location>
    <ligand>
        <name>L-ornithine</name>
        <dbReference type="ChEBI" id="CHEBI:46911"/>
    </ligand>
</feature>
<dbReference type="Pfam" id="PF02729">
    <property type="entry name" value="OTCace_N"/>
    <property type="match status" value="1"/>
</dbReference>
<dbReference type="AlphaFoldDB" id="A0A3M4Q421"/>
<dbReference type="Proteomes" id="UP000277179">
    <property type="component" value="Unassembled WGS sequence"/>
</dbReference>
<proteinExistence type="inferred from homology"/>
<dbReference type="InterPro" id="IPR006131">
    <property type="entry name" value="Asp_carbamoyltransf_Asp/Orn-bd"/>
</dbReference>
<evidence type="ECO:0000256" key="7">
    <source>
        <dbReference type="HAMAP-Rule" id="MF_01109"/>
    </source>
</evidence>
<evidence type="ECO:0000256" key="5">
    <source>
        <dbReference type="ARBA" id="ARBA00022679"/>
    </source>
</evidence>
<dbReference type="NCBIfam" id="NF002470">
    <property type="entry name" value="PRK01713.1"/>
    <property type="match status" value="1"/>
</dbReference>
<evidence type="ECO:0000256" key="4">
    <source>
        <dbReference type="ARBA" id="ARBA00022490"/>
    </source>
</evidence>
<feature type="binding site" evidence="7">
    <location>
        <position position="126"/>
    </location>
    <ligand>
        <name>carbamoyl phosphate</name>
        <dbReference type="ChEBI" id="CHEBI:58228"/>
    </ligand>
</feature>
<evidence type="ECO:0000259" key="8">
    <source>
        <dbReference type="Pfam" id="PF00185"/>
    </source>
</evidence>
<keyword evidence="4 7" id="KW-0963">Cytoplasm</keyword>
<dbReference type="HAMAP" id="MF_01109">
    <property type="entry name" value="OTCase"/>
    <property type="match status" value="1"/>
</dbReference>
<keyword evidence="5 7" id="KW-0808">Transferase</keyword>
<feature type="binding site" evidence="7">
    <location>
        <begin position="75"/>
        <end position="78"/>
    </location>
    <ligand>
        <name>carbamoyl phosphate</name>
        <dbReference type="ChEBI" id="CHEBI:58228"/>
    </ligand>
</feature>
<evidence type="ECO:0000313" key="11">
    <source>
        <dbReference type="Proteomes" id="UP000277179"/>
    </source>
</evidence>
<dbReference type="Pfam" id="PF00185">
    <property type="entry name" value="OTCace"/>
    <property type="match status" value="1"/>
</dbReference>
<dbReference type="GO" id="GO:0019240">
    <property type="term" value="P:citrulline biosynthetic process"/>
    <property type="evidence" value="ECO:0007669"/>
    <property type="project" value="UniProtKB-ARBA"/>
</dbReference>
<dbReference type="PANTHER" id="PTHR45753:SF2">
    <property type="entry name" value="ORNITHINE CARBAMOYLTRANSFERASE"/>
    <property type="match status" value="1"/>
</dbReference>
<dbReference type="Gene3D" id="3.40.50.1370">
    <property type="entry name" value="Aspartate/ornithine carbamoyltransferase"/>
    <property type="match status" value="2"/>
</dbReference>